<keyword evidence="3" id="KW-1185">Reference proteome</keyword>
<dbReference type="GO" id="GO:0034220">
    <property type="term" value="P:monoatomic ion transmembrane transport"/>
    <property type="evidence" value="ECO:0007669"/>
    <property type="project" value="UniProtKB-KW"/>
</dbReference>
<feature type="compositionally biased region" description="Basic and acidic residues" evidence="1">
    <location>
        <begin position="18"/>
        <end position="28"/>
    </location>
</feature>
<dbReference type="AlphaFoldDB" id="A0A1D2MF07"/>
<protein>
    <submittedName>
        <fullName evidence="2">Sodium channel protein type 9 subunit alpha</fullName>
    </submittedName>
</protein>
<sequence>MGVQLFNGNFTSALTQEDGSRPDSESSNKVECLA</sequence>
<reference evidence="2 3" key="1">
    <citation type="journal article" date="2016" name="Genome Biol. Evol.">
        <title>Gene Family Evolution Reflects Adaptation to Soil Environmental Stressors in the Genome of the Collembolan Orchesella cincta.</title>
        <authorList>
            <person name="Faddeeva-Vakhrusheva A."/>
            <person name="Derks M.F."/>
            <person name="Anvar S.Y."/>
            <person name="Agamennone V."/>
            <person name="Suring W."/>
            <person name="Smit S."/>
            <person name="van Straalen N.M."/>
            <person name="Roelofs D."/>
        </authorList>
    </citation>
    <scope>NUCLEOTIDE SEQUENCE [LARGE SCALE GENOMIC DNA]</scope>
    <source>
        <tissue evidence="2">Mixed pool</tissue>
    </source>
</reference>
<keyword evidence="2" id="KW-0407">Ion channel</keyword>
<dbReference type="EMBL" id="LJIJ01001531">
    <property type="protein sequence ID" value="ODM91492.1"/>
    <property type="molecule type" value="Genomic_DNA"/>
</dbReference>
<keyword evidence="2" id="KW-0813">Transport</keyword>
<evidence type="ECO:0000313" key="3">
    <source>
        <dbReference type="Proteomes" id="UP000094527"/>
    </source>
</evidence>
<keyword evidence="2" id="KW-0406">Ion transport</keyword>
<name>A0A1D2MF07_ORCCI</name>
<organism evidence="2 3">
    <name type="scientific">Orchesella cincta</name>
    <name type="common">Springtail</name>
    <name type="synonym">Podura cincta</name>
    <dbReference type="NCBI Taxonomy" id="48709"/>
    <lineage>
        <taxon>Eukaryota</taxon>
        <taxon>Metazoa</taxon>
        <taxon>Ecdysozoa</taxon>
        <taxon>Arthropoda</taxon>
        <taxon>Hexapoda</taxon>
        <taxon>Collembola</taxon>
        <taxon>Entomobryomorpha</taxon>
        <taxon>Entomobryoidea</taxon>
        <taxon>Orchesellidae</taxon>
        <taxon>Orchesellinae</taxon>
        <taxon>Orchesella</taxon>
    </lineage>
</organism>
<comment type="caution">
    <text evidence="2">The sequence shown here is derived from an EMBL/GenBank/DDBJ whole genome shotgun (WGS) entry which is preliminary data.</text>
</comment>
<evidence type="ECO:0000256" key="1">
    <source>
        <dbReference type="SAM" id="MobiDB-lite"/>
    </source>
</evidence>
<accession>A0A1D2MF07</accession>
<proteinExistence type="predicted"/>
<dbReference type="Proteomes" id="UP000094527">
    <property type="component" value="Unassembled WGS sequence"/>
</dbReference>
<feature type="region of interest" description="Disordered" evidence="1">
    <location>
        <begin position="1"/>
        <end position="34"/>
    </location>
</feature>
<evidence type="ECO:0000313" key="2">
    <source>
        <dbReference type="EMBL" id="ODM91492.1"/>
    </source>
</evidence>
<gene>
    <name evidence="2" type="ORF">Ocin01_15187</name>
</gene>
<feature type="compositionally biased region" description="Polar residues" evidence="1">
    <location>
        <begin position="1"/>
        <end position="17"/>
    </location>
</feature>